<protein>
    <submittedName>
        <fullName evidence="1">Uncharacterized protein</fullName>
    </submittedName>
</protein>
<evidence type="ECO:0000313" key="1">
    <source>
        <dbReference type="EMBL" id="KKT58774.1"/>
    </source>
</evidence>
<dbReference type="Proteomes" id="UP000034087">
    <property type="component" value="Unassembled WGS sequence"/>
</dbReference>
<dbReference type="AlphaFoldDB" id="A0A0G1LFK2"/>
<gene>
    <name evidence="1" type="ORF">UW53_C0031G0004</name>
</gene>
<reference evidence="1 2" key="1">
    <citation type="journal article" date="2015" name="Nature">
        <title>rRNA introns, odd ribosomes, and small enigmatic genomes across a large radiation of phyla.</title>
        <authorList>
            <person name="Brown C.T."/>
            <person name="Hug L.A."/>
            <person name="Thomas B.C."/>
            <person name="Sharon I."/>
            <person name="Castelle C.J."/>
            <person name="Singh A."/>
            <person name="Wilkins M.J."/>
            <person name="Williams K.H."/>
            <person name="Banfield J.F."/>
        </authorList>
    </citation>
    <scope>NUCLEOTIDE SEQUENCE [LARGE SCALE GENOMIC DNA]</scope>
</reference>
<accession>A0A0G1LFK2</accession>
<proteinExistence type="predicted"/>
<organism evidence="1 2">
    <name type="scientific">Candidatus Giovannonibacteria bacterium GW2011_GWA1_44_25</name>
    <dbReference type="NCBI Taxonomy" id="1618645"/>
    <lineage>
        <taxon>Bacteria</taxon>
        <taxon>Candidatus Giovannoniibacteriota</taxon>
    </lineage>
</organism>
<sequence>MKKIAKQVFILLTIAGWIFYGLSVRISISAFVLRVGSLISRGFVYISKINTTSAKRFFLSDM</sequence>
<dbReference type="EMBL" id="LCIR01000031">
    <property type="protein sequence ID" value="KKT58774.1"/>
    <property type="molecule type" value="Genomic_DNA"/>
</dbReference>
<name>A0A0G1LFK2_9BACT</name>
<evidence type="ECO:0000313" key="2">
    <source>
        <dbReference type="Proteomes" id="UP000034087"/>
    </source>
</evidence>
<comment type="caution">
    <text evidence="1">The sequence shown here is derived from an EMBL/GenBank/DDBJ whole genome shotgun (WGS) entry which is preliminary data.</text>
</comment>